<dbReference type="InterPro" id="IPR051604">
    <property type="entry name" value="Ergot_Alk_Oxidoreductase"/>
</dbReference>
<proteinExistence type="predicted"/>
<dbReference type="AlphaFoldDB" id="A0A3S1JA91"/>
<keyword evidence="3" id="KW-1185">Reference proteome</keyword>
<dbReference type="InterPro" id="IPR036291">
    <property type="entry name" value="NAD(P)-bd_dom_sf"/>
</dbReference>
<evidence type="ECO:0000259" key="1">
    <source>
        <dbReference type="Pfam" id="PF13460"/>
    </source>
</evidence>
<dbReference type="Proteomes" id="UP000281028">
    <property type="component" value="Unassembled WGS sequence"/>
</dbReference>
<gene>
    <name evidence="2" type="ORF">ECE50_003485</name>
</gene>
<dbReference type="Gene3D" id="3.90.25.10">
    <property type="entry name" value="UDP-galactose 4-epimerase, domain 1"/>
    <property type="match status" value="1"/>
</dbReference>
<dbReference type="PANTHER" id="PTHR43162:SF1">
    <property type="entry name" value="PRESTALK A DIFFERENTIATION PROTEIN A"/>
    <property type="match status" value="1"/>
</dbReference>
<evidence type="ECO:0000313" key="3">
    <source>
        <dbReference type="Proteomes" id="UP000281028"/>
    </source>
</evidence>
<evidence type="ECO:0000313" key="2">
    <source>
        <dbReference type="EMBL" id="NSL85878.1"/>
    </source>
</evidence>
<feature type="domain" description="NAD(P)-binding" evidence="1">
    <location>
        <begin position="7"/>
        <end position="113"/>
    </location>
</feature>
<dbReference type="Gene3D" id="3.40.50.720">
    <property type="entry name" value="NAD(P)-binding Rossmann-like Domain"/>
    <property type="match status" value="1"/>
</dbReference>
<comment type="caution">
    <text evidence="2">The sequence shown here is derived from an EMBL/GenBank/DDBJ whole genome shotgun (WGS) entry which is preliminary data.</text>
</comment>
<dbReference type="PANTHER" id="PTHR43162">
    <property type="match status" value="1"/>
</dbReference>
<reference evidence="2" key="1">
    <citation type="submission" date="2020-05" db="EMBL/GenBank/DDBJ databases">
        <title>Chitinophaga laudate sp. nov., isolated from a tropical peat swamp.</title>
        <authorList>
            <person name="Goh C.B.S."/>
            <person name="Lee M.S."/>
            <person name="Parimannan S."/>
            <person name="Pasbakhsh P."/>
            <person name="Yule C.M."/>
            <person name="Rajandas H."/>
            <person name="Loke S."/>
            <person name="Croft L."/>
            <person name="Tan J.B.L."/>
        </authorList>
    </citation>
    <scope>NUCLEOTIDE SEQUENCE</scope>
    <source>
        <strain evidence="2">Mgbs1</strain>
    </source>
</reference>
<accession>A0A3S1JA91</accession>
<sequence>MKITVTGSLGNISKPLTQLLVQQGHHVTVISSQPERQKDIEALHAHAAIGTLEDADFLRNALQSADALYAMVPPSFTAADQRSWYQETGRRYAAAITATGVRRVVFLSSMGAHLDAGIGIILGARDVESIFNDIPGISVTHLRPGYFYYNLYGFMDTIRKLGHIRASYGEQDMIELIAPADIAAVAAEELEATPAATPAIRYIVSDERTCNEVAAAIGKAIGQPDLQWRRCSREQTLADCLEKGIPENVAVNPVDIFANIHSGDFAADYRKHQPIPLGKIKLEDFAQEFAAAFRHGN</sequence>
<dbReference type="OrthoDB" id="2149806at2"/>
<dbReference type="EMBL" id="RIAR02000001">
    <property type="protein sequence ID" value="NSL85878.1"/>
    <property type="molecule type" value="Genomic_DNA"/>
</dbReference>
<dbReference type="Pfam" id="PF13460">
    <property type="entry name" value="NAD_binding_10"/>
    <property type="match status" value="1"/>
</dbReference>
<organism evidence="2 3">
    <name type="scientific">Chitinophaga solisilvae</name>
    <dbReference type="NCBI Taxonomy" id="1233460"/>
    <lineage>
        <taxon>Bacteria</taxon>
        <taxon>Pseudomonadati</taxon>
        <taxon>Bacteroidota</taxon>
        <taxon>Chitinophagia</taxon>
        <taxon>Chitinophagales</taxon>
        <taxon>Chitinophagaceae</taxon>
        <taxon>Chitinophaga</taxon>
    </lineage>
</organism>
<dbReference type="InterPro" id="IPR016040">
    <property type="entry name" value="NAD(P)-bd_dom"/>
</dbReference>
<name>A0A3S1JA91_9BACT</name>
<dbReference type="SUPFAM" id="SSF51735">
    <property type="entry name" value="NAD(P)-binding Rossmann-fold domains"/>
    <property type="match status" value="1"/>
</dbReference>
<protein>
    <submittedName>
        <fullName evidence="2">NAD(P)H-binding protein</fullName>
    </submittedName>
</protein>